<protein>
    <submittedName>
        <fullName evidence="6">Electron transport complex subunit RsxB</fullName>
    </submittedName>
</protein>
<keyword evidence="1" id="KW-0004">4Fe-4S</keyword>
<dbReference type="InterPro" id="IPR050395">
    <property type="entry name" value="4Fe4S_Ferredoxin_RnfB"/>
</dbReference>
<keyword evidence="2" id="KW-0479">Metal-binding</keyword>
<evidence type="ECO:0000256" key="1">
    <source>
        <dbReference type="ARBA" id="ARBA00022485"/>
    </source>
</evidence>
<dbReference type="GO" id="GO:0051539">
    <property type="term" value="F:4 iron, 4 sulfur cluster binding"/>
    <property type="evidence" value="ECO:0007669"/>
    <property type="project" value="UniProtKB-KW"/>
</dbReference>
<dbReference type="Pfam" id="PF04060">
    <property type="entry name" value="FeS"/>
    <property type="match status" value="1"/>
</dbReference>
<accession>A0A9E2BHL8</accession>
<sequence length="84" mass="9443">MLKLDEEMEVSLRKFEQLEHILDTLPGIDCGACGAPTCRAFAEDVVLGWSYITDCIFVLKDKLKKLAEEVADLSRLGPSPQRFK</sequence>
<dbReference type="InterPro" id="IPR007202">
    <property type="entry name" value="4Fe-4S_dom"/>
</dbReference>
<gene>
    <name evidence="6" type="primary">rsxB_2</name>
    <name evidence="6" type="ORF">DDT42_00127</name>
</gene>
<dbReference type="AlphaFoldDB" id="A0A9E2BHL8"/>
<dbReference type="EMBL" id="QLTW01000003">
    <property type="protein sequence ID" value="MBT9144295.1"/>
    <property type="molecule type" value="Genomic_DNA"/>
</dbReference>
<proteinExistence type="predicted"/>
<dbReference type="Gene3D" id="1.10.15.40">
    <property type="entry name" value="Electron transport complex subunit B, putative Fe-S cluster"/>
    <property type="match status" value="1"/>
</dbReference>
<evidence type="ECO:0000256" key="3">
    <source>
        <dbReference type="ARBA" id="ARBA00023004"/>
    </source>
</evidence>
<dbReference type="Proteomes" id="UP000811545">
    <property type="component" value="Unassembled WGS sequence"/>
</dbReference>
<keyword evidence="3" id="KW-0408">Iron</keyword>
<dbReference type="GO" id="GO:0046872">
    <property type="term" value="F:metal ion binding"/>
    <property type="evidence" value="ECO:0007669"/>
    <property type="project" value="UniProtKB-KW"/>
</dbReference>
<dbReference type="PANTHER" id="PTHR43560:SF1">
    <property type="entry name" value="ION-TRANSLOCATING OXIDOREDUCTASE COMPLEX SUBUNIT B"/>
    <property type="match status" value="1"/>
</dbReference>
<evidence type="ECO:0000313" key="6">
    <source>
        <dbReference type="EMBL" id="MBT9144295.1"/>
    </source>
</evidence>
<comment type="caution">
    <text evidence="6">The sequence shown here is derived from an EMBL/GenBank/DDBJ whole genome shotgun (WGS) entry which is preliminary data.</text>
</comment>
<evidence type="ECO:0000313" key="7">
    <source>
        <dbReference type="Proteomes" id="UP000811545"/>
    </source>
</evidence>
<evidence type="ECO:0000256" key="4">
    <source>
        <dbReference type="ARBA" id="ARBA00023014"/>
    </source>
</evidence>
<name>A0A9E2BHL8_PSYF1</name>
<feature type="domain" description="4Fe-4S" evidence="5">
    <location>
        <begin position="6"/>
        <end position="72"/>
    </location>
</feature>
<evidence type="ECO:0000259" key="5">
    <source>
        <dbReference type="PROSITE" id="PS51656"/>
    </source>
</evidence>
<organism evidence="6 7">
    <name type="scientific">Psychracetigena formicireducens</name>
    <dbReference type="NCBI Taxonomy" id="2986056"/>
    <lineage>
        <taxon>Bacteria</taxon>
        <taxon>Bacillati</taxon>
        <taxon>Candidatus Lithacetigenota</taxon>
        <taxon>Candidatus Psychracetigena</taxon>
    </lineage>
</organism>
<dbReference type="PANTHER" id="PTHR43560">
    <property type="entry name" value="ION-TRANSLOCATING OXIDOREDUCTASE COMPLEX SUBUNIT B"/>
    <property type="match status" value="1"/>
</dbReference>
<dbReference type="PROSITE" id="PS51656">
    <property type="entry name" value="4FE4S"/>
    <property type="match status" value="1"/>
</dbReference>
<evidence type="ECO:0000256" key="2">
    <source>
        <dbReference type="ARBA" id="ARBA00022723"/>
    </source>
</evidence>
<reference evidence="6 7" key="1">
    <citation type="journal article" date="2021" name="bioRxiv">
        <title>Unique metabolic strategies in Hadean analogues reveal hints for primordial physiology.</title>
        <authorList>
            <person name="Nobu M.K."/>
            <person name="Nakai R."/>
            <person name="Tamazawa S."/>
            <person name="Mori H."/>
            <person name="Toyoda A."/>
            <person name="Ijiri A."/>
            <person name="Suzuki S."/>
            <person name="Kurokawa K."/>
            <person name="Kamagata Y."/>
            <person name="Tamaki H."/>
        </authorList>
    </citation>
    <scope>NUCLEOTIDE SEQUENCE [LARGE SCALE GENOMIC DNA]</scope>
    <source>
        <strain evidence="6">BS525</strain>
    </source>
</reference>
<keyword evidence="4" id="KW-0411">Iron-sulfur</keyword>